<dbReference type="Proteomes" id="UP001057452">
    <property type="component" value="Chromosome 17"/>
</dbReference>
<gene>
    <name evidence="1" type="ORF">KUCAC02_018213</name>
</gene>
<sequence>MKKKQRHLKKQTIDEMLRNLFQWLQGCWQIVGGANGKAPAPVPLVHHTNVKGTIHVTAVCCHEQAALSQSTGHQANGPATEERDGP</sequence>
<dbReference type="EMBL" id="CM043801">
    <property type="protein sequence ID" value="KAI4809313.1"/>
    <property type="molecule type" value="Genomic_DNA"/>
</dbReference>
<protein>
    <submittedName>
        <fullName evidence="1">Uncharacterized protein</fullName>
    </submittedName>
</protein>
<comment type="caution">
    <text evidence="1">The sequence shown here is derived from an EMBL/GenBank/DDBJ whole genome shotgun (WGS) entry which is preliminary data.</text>
</comment>
<reference evidence="1" key="1">
    <citation type="submission" date="2022-05" db="EMBL/GenBank/DDBJ databases">
        <title>Chromosome-level genome of Chaenocephalus aceratus.</title>
        <authorList>
            <person name="Park H."/>
        </authorList>
    </citation>
    <scope>NUCLEOTIDE SEQUENCE</scope>
    <source>
        <strain evidence="1">KU_202001</strain>
    </source>
</reference>
<proteinExistence type="predicted"/>
<evidence type="ECO:0000313" key="2">
    <source>
        <dbReference type="Proteomes" id="UP001057452"/>
    </source>
</evidence>
<name>A0ACB9W8P8_CHAAC</name>
<keyword evidence="2" id="KW-1185">Reference proteome</keyword>
<evidence type="ECO:0000313" key="1">
    <source>
        <dbReference type="EMBL" id="KAI4809313.1"/>
    </source>
</evidence>
<organism evidence="1 2">
    <name type="scientific">Chaenocephalus aceratus</name>
    <name type="common">Blackfin icefish</name>
    <name type="synonym">Chaenichthys aceratus</name>
    <dbReference type="NCBI Taxonomy" id="36190"/>
    <lineage>
        <taxon>Eukaryota</taxon>
        <taxon>Metazoa</taxon>
        <taxon>Chordata</taxon>
        <taxon>Craniata</taxon>
        <taxon>Vertebrata</taxon>
        <taxon>Euteleostomi</taxon>
        <taxon>Actinopterygii</taxon>
        <taxon>Neopterygii</taxon>
        <taxon>Teleostei</taxon>
        <taxon>Neoteleostei</taxon>
        <taxon>Acanthomorphata</taxon>
        <taxon>Eupercaria</taxon>
        <taxon>Perciformes</taxon>
        <taxon>Notothenioidei</taxon>
        <taxon>Channichthyidae</taxon>
        <taxon>Chaenocephalus</taxon>
    </lineage>
</organism>
<accession>A0ACB9W8P8</accession>